<dbReference type="Proteomes" id="UP001244341">
    <property type="component" value="Chromosome 7b"/>
</dbReference>
<protein>
    <submittedName>
        <fullName evidence="2">Uncharacterized protein</fullName>
    </submittedName>
</protein>
<proteinExistence type="predicted"/>
<keyword evidence="1" id="KW-0472">Membrane</keyword>
<gene>
    <name evidence="2" type="ORF">OEZ85_013111</name>
</gene>
<evidence type="ECO:0000313" key="3">
    <source>
        <dbReference type="Proteomes" id="UP001244341"/>
    </source>
</evidence>
<keyword evidence="1" id="KW-0812">Transmembrane</keyword>
<keyword evidence="3" id="KW-1185">Reference proteome</keyword>
<keyword evidence="1" id="KW-1133">Transmembrane helix</keyword>
<sequence>MAMSSVQWSVIVVVAAIGFYYVVDSESFGNTLAGLLNKAGVAEVPTVQLYYNVTVRDNSGNEQNFVYVHDVEAARVTAALRDPASRAELAKAITTPHIPEMLAARDWECAVCKKRAEMLLLHPLPNHLALDPPFLKDFGGVAVCGDGHCQDQAAGMMASLYKQVVEASGRELSDFEDIIEVY</sequence>
<evidence type="ECO:0000256" key="1">
    <source>
        <dbReference type="SAM" id="Phobius"/>
    </source>
</evidence>
<organism evidence="2 3">
    <name type="scientific">Tetradesmus obliquus</name>
    <name type="common">Green alga</name>
    <name type="synonym">Acutodesmus obliquus</name>
    <dbReference type="NCBI Taxonomy" id="3088"/>
    <lineage>
        <taxon>Eukaryota</taxon>
        <taxon>Viridiplantae</taxon>
        <taxon>Chlorophyta</taxon>
        <taxon>core chlorophytes</taxon>
        <taxon>Chlorophyceae</taxon>
        <taxon>CS clade</taxon>
        <taxon>Sphaeropleales</taxon>
        <taxon>Scenedesmaceae</taxon>
        <taxon>Tetradesmus</taxon>
    </lineage>
</organism>
<name>A0ABY8U4Y3_TETOB</name>
<feature type="transmembrane region" description="Helical" evidence="1">
    <location>
        <begin position="6"/>
        <end position="23"/>
    </location>
</feature>
<dbReference type="EMBL" id="CP126214">
    <property type="protein sequence ID" value="WIA16420.1"/>
    <property type="molecule type" value="Genomic_DNA"/>
</dbReference>
<accession>A0ABY8U4Y3</accession>
<reference evidence="2 3" key="1">
    <citation type="submission" date="2023-05" db="EMBL/GenBank/DDBJ databases">
        <title>A 100% complete, gapless, phased diploid assembly of the Scenedesmus obliquus UTEX 3031 genome.</title>
        <authorList>
            <person name="Biondi T.C."/>
            <person name="Hanschen E.R."/>
            <person name="Kwon T."/>
            <person name="Eng W."/>
            <person name="Kruse C.P.S."/>
            <person name="Koehler S.I."/>
            <person name="Kunde Y."/>
            <person name="Gleasner C.D."/>
            <person name="You Mak K.T."/>
            <person name="Polle J."/>
            <person name="Hovde B.T."/>
            <person name="Starkenburg S.R."/>
        </authorList>
    </citation>
    <scope>NUCLEOTIDE SEQUENCE [LARGE SCALE GENOMIC DNA]</scope>
    <source>
        <strain evidence="2 3">DOE0152z</strain>
    </source>
</reference>
<evidence type="ECO:0000313" key="2">
    <source>
        <dbReference type="EMBL" id="WIA16420.1"/>
    </source>
</evidence>